<dbReference type="Pfam" id="PF00583">
    <property type="entry name" value="Acetyltransf_1"/>
    <property type="match status" value="1"/>
</dbReference>
<proteinExistence type="predicted"/>
<dbReference type="EMBL" id="LT906439">
    <property type="protein sequence ID" value="SNU90474.1"/>
    <property type="molecule type" value="Genomic_DNA"/>
</dbReference>
<dbReference type="STRING" id="1123308.GCA_000380085_01502"/>
<dbReference type="InterPro" id="IPR000182">
    <property type="entry name" value="GNAT_dom"/>
</dbReference>
<accession>A0A239T0J6</accession>
<dbReference type="CDD" id="cd04301">
    <property type="entry name" value="NAT_SF"/>
    <property type="match status" value="1"/>
</dbReference>
<sequence>MPIRPATPRDIPAIQELLAQILDVHHQVRPDLFHAEGGKFTDDELAHLMENPATPIFVYVDDSDTVLGHLFLEIKHYGSKARKPVSSLFIEDLCVAKGTRGQGIGRQFYDFAKSYAKEHNCYNLTLNVWNANQDALRFYENLGLKPQQTQLEEIL</sequence>
<evidence type="ECO:0000259" key="3">
    <source>
        <dbReference type="PROSITE" id="PS51186"/>
    </source>
</evidence>
<dbReference type="KEGG" id="smen:SAMEA4412692_1883"/>
<protein>
    <submittedName>
        <fullName evidence="4">Acetyltransferase, GNAT family</fullName>
    </submittedName>
</protein>
<dbReference type="InterPro" id="IPR016181">
    <property type="entry name" value="Acyl_CoA_acyltransferase"/>
</dbReference>
<dbReference type="PANTHER" id="PTHR10545">
    <property type="entry name" value="DIAMINE N-ACETYLTRANSFERASE"/>
    <property type="match status" value="1"/>
</dbReference>
<dbReference type="SUPFAM" id="SSF55729">
    <property type="entry name" value="Acyl-CoA N-acyltransferases (Nat)"/>
    <property type="match status" value="1"/>
</dbReference>
<dbReference type="PROSITE" id="PS51186">
    <property type="entry name" value="GNAT"/>
    <property type="match status" value="1"/>
</dbReference>
<keyword evidence="1 4" id="KW-0808">Transferase</keyword>
<dbReference type="Proteomes" id="UP000215185">
    <property type="component" value="Chromosome 1"/>
</dbReference>
<dbReference type="PANTHER" id="PTHR10545:SF29">
    <property type="entry name" value="GH14572P-RELATED"/>
    <property type="match status" value="1"/>
</dbReference>
<gene>
    <name evidence="4" type="ORF">SAMEA4412692_01883</name>
</gene>
<reference evidence="4 5" key="1">
    <citation type="submission" date="2017-06" db="EMBL/GenBank/DDBJ databases">
        <authorList>
            <consortium name="Pathogen Informatics"/>
        </authorList>
    </citation>
    <scope>NUCLEOTIDE SEQUENCE [LARGE SCALE GENOMIC DNA]</scope>
    <source>
        <strain evidence="4 5">NCTC13788</strain>
    </source>
</reference>
<dbReference type="InterPro" id="IPR051016">
    <property type="entry name" value="Diverse_Substrate_AcTransf"/>
</dbReference>
<evidence type="ECO:0000256" key="2">
    <source>
        <dbReference type="ARBA" id="ARBA00023315"/>
    </source>
</evidence>
<feature type="domain" description="N-acetyltransferase" evidence="3">
    <location>
        <begin position="1"/>
        <end position="155"/>
    </location>
</feature>
<dbReference type="AlphaFoldDB" id="A0A239T0J6"/>
<keyword evidence="5" id="KW-1185">Reference proteome</keyword>
<dbReference type="Gene3D" id="3.40.630.30">
    <property type="match status" value="1"/>
</dbReference>
<dbReference type="RefSeq" id="WP_018374047.1">
    <property type="nucleotide sequence ID" value="NZ_LT906439.1"/>
</dbReference>
<dbReference type="OrthoDB" id="9805924at2"/>
<dbReference type="GO" id="GO:0008080">
    <property type="term" value="F:N-acetyltransferase activity"/>
    <property type="evidence" value="ECO:0007669"/>
    <property type="project" value="UniProtKB-ARBA"/>
</dbReference>
<name>A0A239T0J6_9STRE</name>
<organism evidence="4 5">
    <name type="scientific">Streptococcus merionis</name>
    <dbReference type="NCBI Taxonomy" id="400065"/>
    <lineage>
        <taxon>Bacteria</taxon>
        <taxon>Bacillati</taxon>
        <taxon>Bacillota</taxon>
        <taxon>Bacilli</taxon>
        <taxon>Lactobacillales</taxon>
        <taxon>Streptococcaceae</taxon>
        <taxon>Streptococcus</taxon>
    </lineage>
</organism>
<evidence type="ECO:0000256" key="1">
    <source>
        <dbReference type="ARBA" id="ARBA00022679"/>
    </source>
</evidence>
<dbReference type="eggNOG" id="COG0456">
    <property type="taxonomic scope" value="Bacteria"/>
</dbReference>
<evidence type="ECO:0000313" key="4">
    <source>
        <dbReference type="EMBL" id="SNU90474.1"/>
    </source>
</evidence>
<keyword evidence="2" id="KW-0012">Acyltransferase</keyword>
<evidence type="ECO:0000313" key="5">
    <source>
        <dbReference type="Proteomes" id="UP000215185"/>
    </source>
</evidence>